<evidence type="ECO:0000313" key="9">
    <source>
        <dbReference type="EMBL" id="GMJ10739.1"/>
    </source>
</evidence>
<gene>
    <name evidence="9" type="ORF">HRI_004743100</name>
</gene>
<comment type="caution">
    <text evidence="9">The sequence shown here is derived from an EMBL/GenBank/DDBJ whole genome shotgun (WGS) entry which is preliminary data.</text>
</comment>
<feature type="domain" description="Reverse transcriptase RNase H-like" evidence="8">
    <location>
        <begin position="7"/>
        <end position="109"/>
    </location>
</feature>
<keyword evidence="2" id="KW-0548">Nucleotidyltransferase</keyword>
<evidence type="ECO:0000256" key="4">
    <source>
        <dbReference type="ARBA" id="ARBA00022759"/>
    </source>
</evidence>
<dbReference type="EMBL" id="BSYR01000057">
    <property type="protein sequence ID" value="GMJ10739.1"/>
    <property type="molecule type" value="Genomic_DNA"/>
</dbReference>
<dbReference type="GO" id="GO:0003964">
    <property type="term" value="F:RNA-directed DNA polymerase activity"/>
    <property type="evidence" value="ECO:0007669"/>
    <property type="project" value="UniProtKB-KW"/>
</dbReference>
<evidence type="ECO:0000256" key="2">
    <source>
        <dbReference type="ARBA" id="ARBA00022695"/>
    </source>
</evidence>
<dbReference type="GO" id="GO:0016787">
    <property type="term" value="F:hydrolase activity"/>
    <property type="evidence" value="ECO:0007669"/>
    <property type="project" value="UniProtKB-KW"/>
</dbReference>
<accession>A0A9W7JFL6</accession>
<evidence type="ECO:0000256" key="5">
    <source>
        <dbReference type="ARBA" id="ARBA00022801"/>
    </source>
</evidence>
<feature type="signal peptide" evidence="7">
    <location>
        <begin position="1"/>
        <end position="25"/>
    </location>
</feature>
<protein>
    <recommendedName>
        <fullName evidence="8">Reverse transcriptase RNase H-like domain-containing protein</fullName>
    </recommendedName>
</protein>
<dbReference type="InterPro" id="IPR043502">
    <property type="entry name" value="DNA/RNA_pol_sf"/>
</dbReference>
<proteinExistence type="predicted"/>
<keyword evidence="3" id="KW-0540">Nuclease</keyword>
<evidence type="ECO:0000256" key="7">
    <source>
        <dbReference type="SAM" id="SignalP"/>
    </source>
</evidence>
<keyword evidence="4" id="KW-0255">Endonuclease</keyword>
<sequence>MPLVSWKPLTLYLTVFENSMGCVLGQHDETGRKERAIYYVSKKFTDCEARYTPIENVCCALVWATKRLRHYLLYHTTWLISWLDPLKFMMKALALSGRIARWQMLLSEYDIQYVNQKAVKGSAIVDFLVSHA</sequence>
<reference evidence="9" key="1">
    <citation type="submission" date="2023-05" db="EMBL/GenBank/DDBJ databases">
        <title>Genome and transcriptome analyses reveal genes involved in the formation of fine ridges on petal epidermal cells in Hibiscus trionum.</title>
        <authorList>
            <person name="Koshimizu S."/>
            <person name="Masuda S."/>
            <person name="Ishii T."/>
            <person name="Shirasu K."/>
            <person name="Hoshino A."/>
            <person name="Arita M."/>
        </authorList>
    </citation>
    <scope>NUCLEOTIDE SEQUENCE</scope>
    <source>
        <strain evidence="9">Hamamatsu line</strain>
    </source>
</reference>
<dbReference type="SUPFAM" id="SSF56672">
    <property type="entry name" value="DNA/RNA polymerases"/>
    <property type="match status" value="1"/>
</dbReference>
<keyword evidence="6" id="KW-0695">RNA-directed DNA polymerase</keyword>
<keyword evidence="10" id="KW-1185">Reference proteome</keyword>
<feature type="chain" id="PRO_5040874775" description="Reverse transcriptase RNase H-like domain-containing protein" evidence="7">
    <location>
        <begin position="26"/>
        <end position="132"/>
    </location>
</feature>
<evidence type="ECO:0000256" key="3">
    <source>
        <dbReference type="ARBA" id="ARBA00022722"/>
    </source>
</evidence>
<dbReference type="Proteomes" id="UP001165190">
    <property type="component" value="Unassembled WGS sequence"/>
</dbReference>
<dbReference type="PANTHER" id="PTHR48475">
    <property type="entry name" value="RIBONUCLEASE H"/>
    <property type="match status" value="1"/>
</dbReference>
<organism evidence="9 10">
    <name type="scientific">Hibiscus trionum</name>
    <name type="common">Flower of an hour</name>
    <dbReference type="NCBI Taxonomy" id="183268"/>
    <lineage>
        <taxon>Eukaryota</taxon>
        <taxon>Viridiplantae</taxon>
        <taxon>Streptophyta</taxon>
        <taxon>Embryophyta</taxon>
        <taxon>Tracheophyta</taxon>
        <taxon>Spermatophyta</taxon>
        <taxon>Magnoliopsida</taxon>
        <taxon>eudicotyledons</taxon>
        <taxon>Gunneridae</taxon>
        <taxon>Pentapetalae</taxon>
        <taxon>rosids</taxon>
        <taxon>malvids</taxon>
        <taxon>Malvales</taxon>
        <taxon>Malvaceae</taxon>
        <taxon>Malvoideae</taxon>
        <taxon>Hibiscus</taxon>
    </lineage>
</organism>
<evidence type="ECO:0000256" key="6">
    <source>
        <dbReference type="ARBA" id="ARBA00022918"/>
    </source>
</evidence>
<dbReference type="CDD" id="cd09274">
    <property type="entry name" value="RNase_HI_RT_Ty3"/>
    <property type="match status" value="1"/>
</dbReference>
<evidence type="ECO:0000259" key="8">
    <source>
        <dbReference type="Pfam" id="PF17917"/>
    </source>
</evidence>
<dbReference type="OrthoDB" id="1745877at2759"/>
<dbReference type="GO" id="GO:0004519">
    <property type="term" value="F:endonuclease activity"/>
    <property type="evidence" value="ECO:0007669"/>
    <property type="project" value="UniProtKB-KW"/>
</dbReference>
<dbReference type="Pfam" id="PF17917">
    <property type="entry name" value="RT_RNaseH"/>
    <property type="match status" value="1"/>
</dbReference>
<dbReference type="PANTHER" id="PTHR48475:SF1">
    <property type="entry name" value="RNASE H TYPE-1 DOMAIN-CONTAINING PROTEIN"/>
    <property type="match status" value="1"/>
</dbReference>
<keyword evidence="5" id="KW-0378">Hydrolase</keyword>
<dbReference type="Gene3D" id="3.10.20.370">
    <property type="match status" value="1"/>
</dbReference>
<dbReference type="InterPro" id="IPR041373">
    <property type="entry name" value="RT_RNaseH"/>
</dbReference>
<keyword evidence="7" id="KW-0732">Signal</keyword>
<dbReference type="AlphaFoldDB" id="A0A9W7JFL6"/>
<evidence type="ECO:0000256" key="1">
    <source>
        <dbReference type="ARBA" id="ARBA00022679"/>
    </source>
</evidence>
<name>A0A9W7JFL6_HIBTR</name>
<keyword evidence="1" id="KW-0808">Transferase</keyword>
<evidence type="ECO:0000313" key="10">
    <source>
        <dbReference type="Proteomes" id="UP001165190"/>
    </source>
</evidence>